<accession>A0A6N3I4A0</accession>
<dbReference type="PANTHER" id="PTHR10277">
    <property type="entry name" value="HOMOCITRATE SYNTHASE-RELATED"/>
    <property type="match status" value="1"/>
</dbReference>
<feature type="domain" description="Pyruvate carboxyltransferase" evidence="2">
    <location>
        <begin position="3"/>
        <end position="259"/>
    </location>
</feature>
<evidence type="ECO:0000313" key="4">
    <source>
        <dbReference type="EMBL" id="VYU82549.1"/>
    </source>
</evidence>
<dbReference type="InterPro" id="IPR013785">
    <property type="entry name" value="Aldolase_TIM"/>
</dbReference>
<dbReference type="EMBL" id="JAINVB010000001">
    <property type="protein sequence ID" value="MCK0086154.1"/>
    <property type="molecule type" value="Genomic_DNA"/>
</dbReference>
<proteinExistence type="predicted"/>
<dbReference type="PROSITE" id="PS50991">
    <property type="entry name" value="PYR_CT"/>
    <property type="match status" value="1"/>
</dbReference>
<name>A0A6N3I4A0_CLOSY</name>
<keyword evidence="4" id="KW-0456">Lyase</keyword>
<dbReference type="GO" id="GO:0008701">
    <property type="term" value="F:4-hydroxy-2-oxovalerate aldolase activity"/>
    <property type="evidence" value="ECO:0007669"/>
    <property type="project" value="UniProtKB-EC"/>
</dbReference>
<dbReference type="EC" id="4.1.3.39" evidence="4"/>
<dbReference type="Pfam" id="PF00682">
    <property type="entry name" value="HMGL-like"/>
    <property type="match status" value="1"/>
</dbReference>
<dbReference type="Proteomes" id="UP001203136">
    <property type="component" value="Unassembled WGS sequence"/>
</dbReference>
<reference evidence="3" key="2">
    <citation type="journal article" date="2022" name="Cell Host Microbe">
        <title>Colonization of the live biotherapeutic product VE303 and modulation of the microbiota and metabolites in healthy volunteers.</title>
        <authorList>
            <person name="Dsouza M."/>
            <person name="Menon R."/>
            <person name="Crossette E."/>
            <person name="Bhattarai S.K."/>
            <person name="Schneider J."/>
            <person name="Kim Y.G."/>
            <person name="Reddy S."/>
            <person name="Caballero S."/>
            <person name="Felix C."/>
            <person name="Cornacchione L."/>
            <person name="Hendrickson J."/>
            <person name="Watson A.R."/>
            <person name="Minot S.S."/>
            <person name="Greenfield N."/>
            <person name="Schopf L."/>
            <person name="Szabady R."/>
            <person name="Patarroyo J."/>
            <person name="Smith W."/>
            <person name="Harrison P."/>
            <person name="Kuijper E.J."/>
            <person name="Kelly C.P."/>
            <person name="Olle B."/>
            <person name="Bobilev D."/>
            <person name="Silber J.L."/>
            <person name="Bucci V."/>
            <person name="Roberts B."/>
            <person name="Faith J."/>
            <person name="Norman J.M."/>
        </authorList>
    </citation>
    <scope>NUCLEOTIDE SEQUENCE</scope>
    <source>
        <strain evidence="3">VE303-04</strain>
    </source>
</reference>
<dbReference type="EMBL" id="CACRUA010000083">
    <property type="protein sequence ID" value="VYU82549.1"/>
    <property type="molecule type" value="Genomic_DNA"/>
</dbReference>
<keyword evidence="1" id="KW-0464">Manganese</keyword>
<evidence type="ECO:0000256" key="1">
    <source>
        <dbReference type="ARBA" id="ARBA00023211"/>
    </source>
</evidence>
<dbReference type="AlphaFoldDB" id="A0A6N3I4A0"/>
<protein>
    <submittedName>
        <fullName evidence="4">4-hydroxy-2-oxovalerate aldolase</fullName>
        <ecNumber evidence="4">4.1.3.39</ecNumber>
    </submittedName>
    <submittedName>
        <fullName evidence="3">Aldolase catalytic domain-containing protein</fullName>
    </submittedName>
</protein>
<dbReference type="GO" id="GO:0009098">
    <property type="term" value="P:L-leucine biosynthetic process"/>
    <property type="evidence" value="ECO:0007669"/>
    <property type="project" value="TreeGrafter"/>
</dbReference>
<evidence type="ECO:0000259" key="2">
    <source>
        <dbReference type="PROSITE" id="PS50991"/>
    </source>
</evidence>
<dbReference type="GO" id="GO:0003852">
    <property type="term" value="F:2-isopropylmalate synthase activity"/>
    <property type="evidence" value="ECO:0007669"/>
    <property type="project" value="TreeGrafter"/>
</dbReference>
<gene>
    <name evidence="4" type="ORF">CSLFYP84_04674</name>
    <name evidence="3" type="ORF">K5I21_09775</name>
</gene>
<dbReference type="RefSeq" id="WP_024738238.1">
    <property type="nucleotide sequence ID" value="NZ_BAABZD010000004.1"/>
</dbReference>
<dbReference type="SUPFAM" id="SSF51569">
    <property type="entry name" value="Aldolase"/>
    <property type="match status" value="1"/>
</dbReference>
<dbReference type="PANTHER" id="PTHR10277:SF9">
    <property type="entry name" value="2-ISOPROPYLMALATE SYNTHASE 1, CHLOROPLASTIC-RELATED"/>
    <property type="match status" value="1"/>
</dbReference>
<reference evidence="4" key="1">
    <citation type="submission" date="2019-11" db="EMBL/GenBank/DDBJ databases">
        <authorList>
            <person name="Feng L."/>
        </authorList>
    </citation>
    <scope>NUCLEOTIDE SEQUENCE</scope>
    <source>
        <strain evidence="4">CsymbiosumLFYP84</strain>
    </source>
</reference>
<dbReference type="CDD" id="cd07944">
    <property type="entry name" value="DRE_TIM_HOA_like"/>
    <property type="match status" value="1"/>
</dbReference>
<evidence type="ECO:0000313" key="3">
    <source>
        <dbReference type="EMBL" id="MCK0086154.1"/>
    </source>
</evidence>
<organism evidence="4">
    <name type="scientific">Clostridium symbiosum</name>
    <name type="common">Bacteroides symbiosus</name>
    <dbReference type="NCBI Taxonomy" id="1512"/>
    <lineage>
        <taxon>Bacteria</taxon>
        <taxon>Bacillati</taxon>
        <taxon>Bacillota</taxon>
        <taxon>Clostridia</taxon>
        <taxon>Lachnospirales</taxon>
        <taxon>Lachnospiraceae</taxon>
        <taxon>Otoolea</taxon>
    </lineage>
</organism>
<sequence length="312" mass="35035">MEQKILDCTLRDGGLVNRFYFTDDFVRGLYQANLQAGIDYMEFGYKASEALFDRREFGKWKFCREEDLRAVVGDNKTSMKISVMADVGRTDYSKDILEKKDSVIDMVRIAAYAEQMGEAMEMVSCCKERGYETSVNIMAISNNTDEEIDRALETVSKSRADAVYVVDSYGSFYPEQIKALTKRYIRLAGNGRKVGIHAHNNQQLAFANTIEAMRCGAALLDVTVNGMGRGAGNCGSEQLLGYIGSSEKYNELPVIEFIENHVLPLKQAGILWGYDIPYLLTGQGCKHPSKAIEFVENHRTEYAGLFRQMMGA</sequence>
<dbReference type="InterPro" id="IPR000891">
    <property type="entry name" value="PYR_CT"/>
</dbReference>
<dbReference type="InterPro" id="IPR050073">
    <property type="entry name" value="2-IPM_HCS-like"/>
</dbReference>
<dbReference type="Gene3D" id="3.20.20.70">
    <property type="entry name" value="Aldolase class I"/>
    <property type="match status" value="1"/>
</dbReference>